<dbReference type="RefSeq" id="WP_015923678.1">
    <property type="nucleotide sequence ID" value="NC_011899.1"/>
</dbReference>
<dbReference type="InterPro" id="IPR000184">
    <property type="entry name" value="Bac_surfAg_D15"/>
</dbReference>
<dbReference type="STRING" id="373903.Hore_19620"/>
<dbReference type="GO" id="GO:0019867">
    <property type="term" value="C:outer membrane"/>
    <property type="evidence" value="ECO:0007669"/>
    <property type="project" value="InterPro"/>
</dbReference>
<keyword evidence="2" id="KW-0472">Membrane</keyword>
<dbReference type="Gene3D" id="3.10.20.310">
    <property type="entry name" value="membrane protein fhac"/>
    <property type="match status" value="1"/>
</dbReference>
<dbReference type="Pfam" id="PF12146">
    <property type="entry name" value="Hydrolase_4"/>
    <property type="match status" value="1"/>
</dbReference>
<gene>
    <name evidence="5" type="ordered locus">Hore_19620</name>
</gene>
<name>B8CZJ0_HALOH</name>
<dbReference type="AlphaFoldDB" id="B8CZJ0"/>
<dbReference type="EMBL" id="CP001098">
    <property type="protein sequence ID" value="ACL70709.1"/>
    <property type="molecule type" value="Genomic_DNA"/>
</dbReference>
<feature type="domain" description="Bacterial surface antigen (D15)" evidence="3">
    <location>
        <begin position="783"/>
        <end position="904"/>
    </location>
</feature>
<dbReference type="Gene3D" id="3.40.50.1820">
    <property type="entry name" value="alpha/beta hydrolase"/>
    <property type="match status" value="1"/>
</dbReference>
<organism evidence="5 6">
    <name type="scientific">Halothermothrix orenii (strain H 168 / OCM 544 / DSM 9562)</name>
    <dbReference type="NCBI Taxonomy" id="373903"/>
    <lineage>
        <taxon>Bacteria</taxon>
        <taxon>Bacillati</taxon>
        <taxon>Bacillota</taxon>
        <taxon>Clostridia</taxon>
        <taxon>Halanaerobiales</taxon>
        <taxon>Halothermotrichaceae</taxon>
        <taxon>Halothermothrix</taxon>
    </lineage>
</organism>
<keyword evidence="6" id="KW-1185">Reference proteome</keyword>
<dbReference type="KEGG" id="hor:Hore_19620"/>
<dbReference type="InterPro" id="IPR022742">
    <property type="entry name" value="Hydrolase_4"/>
</dbReference>
<evidence type="ECO:0000259" key="3">
    <source>
        <dbReference type="Pfam" id="PF01103"/>
    </source>
</evidence>
<dbReference type="OrthoDB" id="9776356at2"/>
<evidence type="ECO:0000256" key="1">
    <source>
        <dbReference type="ARBA" id="ARBA00004370"/>
    </source>
</evidence>
<evidence type="ECO:0000256" key="2">
    <source>
        <dbReference type="ARBA" id="ARBA00023136"/>
    </source>
</evidence>
<dbReference type="Proteomes" id="UP000000719">
    <property type="component" value="Chromosome"/>
</dbReference>
<reference evidence="5 6" key="1">
    <citation type="journal article" date="2009" name="PLoS ONE">
        <title>Genome analysis of the anaerobic thermohalophilic bacterium Halothermothrix orenii.</title>
        <authorList>
            <person name="Mavromatis K."/>
            <person name="Ivanova N."/>
            <person name="Anderson I."/>
            <person name="Lykidis A."/>
            <person name="Hooper S.D."/>
            <person name="Sun H."/>
            <person name="Kunin V."/>
            <person name="Lapidus A."/>
            <person name="Hugenholtz P."/>
            <person name="Patel B."/>
            <person name="Kyrpides N.C."/>
        </authorList>
    </citation>
    <scope>NUCLEOTIDE SEQUENCE [LARGE SCALE GENOMIC DNA]</scope>
    <source>
        <strain evidence="6">H 168 / OCM 544 / DSM 9562</strain>
    </source>
</reference>
<dbReference type="Gene3D" id="2.40.160.50">
    <property type="entry name" value="membrane protein fhac: a member of the omp85/tpsb transporter family"/>
    <property type="match status" value="1"/>
</dbReference>
<dbReference type="SUPFAM" id="SSF53474">
    <property type="entry name" value="alpha/beta-Hydrolases"/>
    <property type="match status" value="1"/>
</dbReference>
<dbReference type="Pfam" id="PF01103">
    <property type="entry name" value="Omp85"/>
    <property type="match status" value="1"/>
</dbReference>
<evidence type="ECO:0000313" key="6">
    <source>
        <dbReference type="Proteomes" id="UP000000719"/>
    </source>
</evidence>
<accession>B8CZJ0</accession>
<sequence length="904" mass="104151">MRKTNLARGLIFFFLTIILLSGFLSDRCEAGIFESIINDYFNKTPADYTVRDIPERGWGEVTFPDYGGEKRVSAFLRTVDSPHFNVIFVHGYGRSGKSYYFHGVFLKHYIENSSRYKFNEMTIDLAGWGGLDHRFNGFNDYSNDILGAVKYLERLSPDIPTIVVGHSLGGYSVLLAAARDQEGLIDGIISASPFSDYMRLVREYRFGDNYAFPWIFRNFIGVADKRLDGFFSDYNLEKLVSDIRVPVLIMSGKLDHPPFKLMAFDIYNKIPGHNKQLYYFDANHFGYYYFQSRQVRAVLNNYFDSIYQGKRLNMFEVPVSAKVLKKAKGYQVMITLDKRINKPSPVQVCLEKDGELTYKKYVFSPDQKRAVFNLSFKPESYYVFRPVIAVVEGKTWHYRLSDEEKAFARLYIFENSSRGGLSDPGPEEQEALQVLKKSNKVYYLEWLAESLARPRTARYREAIDLYEKMLTMDVHENIRVKSLYKIYVIYRDGLKDKGRAEFYYNKLREYDHRKTLVARAIDYERNNLDYGEKSYVVGDIKIIGLTRSNQGLITSQLPFRIGAPWTREIKDLTEQRLYHMNIFNPLNLKVEDKVIEGNKVSVVIRVHDSNPFMIHPGEFVIFKTINLASSQFTQRLRNPLGNGLSPFVGVNWSAEPWWLVGFDYTARQGWVTSCEYINYTRREEFNNISFSEKGFKTSLNFSNTPAPYRKVEYSLGYQEQNYKKEDASPIEQKYLIPGITLSLEEVGNLIVHLDYAYSPGEGFPDFVRSKFKWHIEKKAGQGRLIFSFNGGLSSSNTPLNYQFKGGGFSSIPLRGQSYDRAGTRYLSTSVEYHHPLLNELVSAIIFVDGGKIIPVSEDFSTINWEVDGGLGVAIYTPLGPVRADLGFDRIDRQTTFNMGFGHSF</sequence>
<dbReference type="HOGENOM" id="CLU_320734_0_0_9"/>
<protein>
    <submittedName>
        <fullName evidence="5">Surface antigen (D15)</fullName>
    </submittedName>
</protein>
<dbReference type="eggNOG" id="COG1073">
    <property type="taxonomic scope" value="Bacteria"/>
</dbReference>
<evidence type="ECO:0000313" key="5">
    <source>
        <dbReference type="EMBL" id="ACL70709.1"/>
    </source>
</evidence>
<evidence type="ECO:0000259" key="4">
    <source>
        <dbReference type="Pfam" id="PF12146"/>
    </source>
</evidence>
<feature type="domain" description="Serine aminopeptidase S33" evidence="4">
    <location>
        <begin position="82"/>
        <end position="196"/>
    </location>
</feature>
<dbReference type="eggNOG" id="COG0729">
    <property type="taxonomic scope" value="Bacteria"/>
</dbReference>
<comment type="subcellular location">
    <subcellularLocation>
        <location evidence="1">Membrane</location>
    </subcellularLocation>
</comment>
<proteinExistence type="predicted"/>
<dbReference type="InterPro" id="IPR029058">
    <property type="entry name" value="AB_hydrolase_fold"/>
</dbReference>